<reference evidence="2 3" key="1">
    <citation type="submission" date="2019-05" db="EMBL/GenBank/DDBJ databases">
        <title>Genomic analysis of Lentibacillus sp. NKC220-2.</title>
        <authorList>
            <person name="Oh Y.J."/>
        </authorList>
    </citation>
    <scope>NUCLEOTIDE SEQUENCE [LARGE SCALE GENOMIC DNA]</scope>
    <source>
        <strain evidence="2 3">NKC220-2</strain>
    </source>
</reference>
<sequence>MSDIEVASEHMDIQRIKPEDIDEVTILSRKCFGPDMALTRENFANQLKTFPEGQVCLRYKGKIVGSASSLIINFDDYGENHSYTEISDDGNIQNHNPNGENLYGIEVGVDPDFRGMKIGKYLYMARREICKELNLKSIIIGGRIPNYYKYADQLTPDEYASEVIHGRIYDPVLTFQYNNGFQLRKVMRNYLKDDNASLTNATLMEWHNPSFA</sequence>
<dbReference type="Proteomes" id="UP000306980">
    <property type="component" value="Unassembled WGS sequence"/>
</dbReference>
<dbReference type="PROSITE" id="PS51186">
    <property type="entry name" value="GNAT"/>
    <property type="match status" value="1"/>
</dbReference>
<evidence type="ECO:0000313" key="3">
    <source>
        <dbReference type="Proteomes" id="UP000306980"/>
    </source>
</evidence>
<dbReference type="CDD" id="cd04301">
    <property type="entry name" value="NAT_SF"/>
    <property type="match status" value="1"/>
</dbReference>
<dbReference type="OrthoDB" id="9811121at2"/>
<accession>A0A5S3QMX8</accession>
<comment type="caution">
    <text evidence="2">The sequence shown here is derived from an EMBL/GenBank/DDBJ whole genome shotgun (WGS) entry which is preliminary data.</text>
</comment>
<name>A0A5S3QMX8_9BACI</name>
<proteinExistence type="predicted"/>
<evidence type="ECO:0000259" key="1">
    <source>
        <dbReference type="PROSITE" id="PS51186"/>
    </source>
</evidence>
<keyword evidence="2" id="KW-0808">Transferase</keyword>
<organism evidence="2 3">
    <name type="scientific">Lentibacillus cibarius</name>
    <dbReference type="NCBI Taxonomy" id="2583219"/>
    <lineage>
        <taxon>Bacteria</taxon>
        <taxon>Bacillati</taxon>
        <taxon>Bacillota</taxon>
        <taxon>Bacilli</taxon>
        <taxon>Bacillales</taxon>
        <taxon>Bacillaceae</taxon>
        <taxon>Lentibacillus</taxon>
    </lineage>
</organism>
<dbReference type="RefSeq" id="WP_138604150.1">
    <property type="nucleotide sequence ID" value="NZ_VCIA01000001.1"/>
</dbReference>
<dbReference type="Pfam" id="PF00583">
    <property type="entry name" value="Acetyltransf_1"/>
    <property type="match status" value="1"/>
</dbReference>
<dbReference type="InterPro" id="IPR016181">
    <property type="entry name" value="Acyl_CoA_acyltransferase"/>
</dbReference>
<gene>
    <name evidence="2" type="ORF">FFL34_15075</name>
</gene>
<protein>
    <submittedName>
        <fullName evidence="2">GNAT family N-acetyltransferase</fullName>
    </submittedName>
</protein>
<feature type="domain" description="N-acetyltransferase" evidence="1">
    <location>
        <begin position="11"/>
        <end position="209"/>
    </location>
</feature>
<dbReference type="EMBL" id="VCIA01000001">
    <property type="protein sequence ID" value="TMN23260.1"/>
    <property type="molecule type" value="Genomic_DNA"/>
</dbReference>
<evidence type="ECO:0000313" key="2">
    <source>
        <dbReference type="EMBL" id="TMN23260.1"/>
    </source>
</evidence>
<dbReference type="InterPro" id="IPR000182">
    <property type="entry name" value="GNAT_dom"/>
</dbReference>
<dbReference type="Gene3D" id="3.40.630.30">
    <property type="match status" value="1"/>
</dbReference>
<dbReference type="AlphaFoldDB" id="A0A5S3QMX8"/>
<dbReference type="SUPFAM" id="SSF55729">
    <property type="entry name" value="Acyl-CoA N-acyltransferases (Nat)"/>
    <property type="match status" value="1"/>
</dbReference>
<dbReference type="GO" id="GO:0016747">
    <property type="term" value="F:acyltransferase activity, transferring groups other than amino-acyl groups"/>
    <property type="evidence" value="ECO:0007669"/>
    <property type="project" value="InterPro"/>
</dbReference>